<accession>A0ABV4QV44</accession>
<sequence length="472" mass="52837">MRGRRTIAMAAGGAAVVAAAAWPATAGTATGRTGPSDRARPSDRTGPWVLMAQEDFDRPLRVDGAPWRLDPQGPRSPWHVDAFDDDGEAWTKISGPLFGKQLATLNVFRKRVAFGRGGWLTAEVAAVDKDRDGRPDSRPGLSSTSLPDGQKVARISEPSWDAGVLIRPTRPLPPRYRVEMTLRGIDFGGKRHGTFDYDGKHNGYTRGPCKTRYPWTFQGALPGRTRCQYPDVTRENGFYYLTILDYANPAPHGNPGIHYRRKVIMDGYYSDDDRWKNAGTCDPKTRKIYRTFDGTFNGINALFVRGDKFREAANNNISNEYYIKTACGNVSMDKPYGPGGRFREHLASAELQPELLPKAAYRFAVERDATGYTLEMSGPFLHIGQATLRVHHDFVEDGRPIWHYNQTPGEYDGRFDRRLLHKGPAGTYTTEHSWPKGSAYPDSFIIGDPHLNYYEGSANVDDIRLYVPKDAR</sequence>
<proteinExistence type="predicted"/>
<evidence type="ECO:0000256" key="1">
    <source>
        <dbReference type="SAM" id="MobiDB-lite"/>
    </source>
</evidence>
<name>A0ABV4QV44_9ACTN</name>
<dbReference type="RefSeq" id="WP_371940312.1">
    <property type="nucleotide sequence ID" value="NZ_JAXCEH010000004.1"/>
</dbReference>
<evidence type="ECO:0000313" key="3">
    <source>
        <dbReference type="EMBL" id="MFA1553923.1"/>
    </source>
</evidence>
<feature type="region of interest" description="Disordered" evidence="1">
    <location>
        <begin position="26"/>
        <end position="46"/>
    </location>
</feature>
<dbReference type="Proteomes" id="UP001569904">
    <property type="component" value="Unassembled WGS sequence"/>
</dbReference>
<protein>
    <submittedName>
        <fullName evidence="3">Uncharacterized protein</fullName>
    </submittedName>
</protein>
<dbReference type="EMBL" id="JAXCEH010000004">
    <property type="protein sequence ID" value="MFA1553923.1"/>
    <property type="molecule type" value="Genomic_DNA"/>
</dbReference>
<feature type="region of interest" description="Disordered" evidence="1">
    <location>
        <begin position="130"/>
        <end position="150"/>
    </location>
</feature>
<organism evidence="3 4">
    <name type="scientific">Actinomadura chokoriensis</name>
    <dbReference type="NCBI Taxonomy" id="454156"/>
    <lineage>
        <taxon>Bacteria</taxon>
        <taxon>Bacillati</taxon>
        <taxon>Actinomycetota</taxon>
        <taxon>Actinomycetes</taxon>
        <taxon>Streptosporangiales</taxon>
        <taxon>Thermomonosporaceae</taxon>
        <taxon>Actinomadura</taxon>
    </lineage>
</organism>
<reference evidence="3 4" key="1">
    <citation type="submission" date="2023-11" db="EMBL/GenBank/DDBJ databases">
        <title>Actinomadura monticuli sp. nov., isolated from volcanic ash.</title>
        <authorList>
            <person name="Lee S.D."/>
            <person name="Yang H."/>
            <person name="Kim I.S."/>
        </authorList>
    </citation>
    <scope>NUCLEOTIDE SEQUENCE [LARGE SCALE GENOMIC DNA]</scope>
    <source>
        <strain evidence="3 4">DSM 45346</strain>
    </source>
</reference>
<keyword evidence="4" id="KW-1185">Reference proteome</keyword>
<gene>
    <name evidence="3" type="ORF">SM436_09490</name>
</gene>
<comment type="caution">
    <text evidence="3">The sequence shown here is derived from an EMBL/GenBank/DDBJ whole genome shotgun (WGS) entry which is preliminary data.</text>
</comment>
<feature type="signal peptide" evidence="2">
    <location>
        <begin position="1"/>
        <end position="26"/>
    </location>
</feature>
<evidence type="ECO:0000313" key="4">
    <source>
        <dbReference type="Proteomes" id="UP001569904"/>
    </source>
</evidence>
<feature type="chain" id="PRO_5045729422" evidence="2">
    <location>
        <begin position="27"/>
        <end position="472"/>
    </location>
</feature>
<keyword evidence="2" id="KW-0732">Signal</keyword>
<evidence type="ECO:0000256" key="2">
    <source>
        <dbReference type="SAM" id="SignalP"/>
    </source>
</evidence>